<dbReference type="Gene3D" id="3.80.10.10">
    <property type="entry name" value="Ribonuclease Inhibitor"/>
    <property type="match status" value="1"/>
</dbReference>
<dbReference type="SUPFAM" id="SSF52058">
    <property type="entry name" value="L domain-like"/>
    <property type="match status" value="1"/>
</dbReference>
<dbReference type="InterPro" id="IPR050328">
    <property type="entry name" value="Dev_Immune_Receptor"/>
</dbReference>
<dbReference type="PANTHER" id="PTHR24373">
    <property type="entry name" value="SLIT RELATED LEUCINE-RICH REPEAT NEURONAL PROTEIN"/>
    <property type="match status" value="1"/>
</dbReference>
<proteinExistence type="predicted"/>
<evidence type="ECO:0000256" key="1">
    <source>
        <dbReference type="ARBA" id="ARBA00022729"/>
    </source>
</evidence>
<dbReference type="InterPro" id="IPR026906">
    <property type="entry name" value="LRR_5"/>
</dbReference>
<keyword evidence="4" id="KW-1185">Reference proteome</keyword>
<evidence type="ECO:0000256" key="2">
    <source>
        <dbReference type="SAM" id="SignalP"/>
    </source>
</evidence>
<dbReference type="Proteomes" id="UP001165060">
    <property type="component" value="Unassembled WGS sequence"/>
</dbReference>
<dbReference type="Pfam" id="PF13306">
    <property type="entry name" value="LRR_5"/>
    <property type="match status" value="1"/>
</dbReference>
<keyword evidence="1 2" id="KW-0732">Signal</keyword>
<gene>
    <name evidence="3" type="ORF">TeGR_g429</name>
</gene>
<organism evidence="3 4">
    <name type="scientific">Tetraparma gracilis</name>
    <dbReference type="NCBI Taxonomy" id="2962635"/>
    <lineage>
        <taxon>Eukaryota</taxon>
        <taxon>Sar</taxon>
        <taxon>Stramenopiles</taxon>
        <taxon>Ochrophyta</taxon>
        <taxon>Bolidophyceae</taxon>
        <taxon>Parmales</taxon>
        <taxon>Triparmaceae</taxon>
        <taxon>Tetraparma</taxon>
    </lineage>
</organism>
<feature type="signal peptide" evidence="2">
    <location>
        <begin position="1"/>
        <end position="19"/>
    </location>
</feature>
<sequence length="349" mass="36926">MRPPLSSLLLLSLLPPSASTLPRVNRELVSVDESAEGSACDVCSCYARTTCSGDTTHFTYDVDKNLNCKMGIIDCAGAGLEVLPPIVETEIQVLEIDAYLGETNVHSYPVGSVLLNGNAITSIPSDYFQNITNTLTTVHMHGNDALAELGAGLFADMPELTTVVAHHSGLEALPADLFKNCVKLETAWLHNNAITTIDSTAFSGVGASLTSLWLHNNELSTLASGDSGVFSGLEGLKELLLTGNTGITKSNFGCGVLCDVPETANIEVFDASEIMEKLYCGVDCEGEIGDGGWANMFEGEWEVNDSICPGREYEECVSWELNGAVGGWGWGGRGASVLGVLAVAVRLLV</sequence>
<accession>A0ABQ6N1R9</accession>
<dbReference type="EMBL" id="BRYB01003520">
    <property type="protein sequence ID" value="GMI38153.1"/>
    <property type="molecule type" value="Genomic_DNA"/>
</dbReference>
<feature type="chain" id="PRO_5045945803" evidence="2">
    <location>
        <begin position="20"/>
        <end position="349"/>
    </location>
</feature>
<evidence type="ECO:0000313" key="3">
    <source>
        <dbReference type="EMBL" id="GMI38153.1"/>
    </source>
</evidence>
<evidence type="ECO:0000313" key="4">
    <source>
        <dbReference type="Proteomes" id="UP001165060"/>
    </source>
</evidence>
<dbReference type="InterPro" id="IPR032675">
    <property type="entry name" value="LRR_dom_sf"/>
</dbReference>
<dbReference type="PANTHER" id="PTHR24373:SF383">
    <property type="entry name" value="LEUCINE-RICH REPEAT-CONTAINING PROTEIN 15-LIKE"/>
    <property type="match status" value="1"/>
</dbReference>
<reference evidence="3 4" key="1">
    <citation type="journal article" date="2023" name="Commun. Biol.">
        <title>Genome analysis of Parmales, the sister group of diatoms, reveals the evolutionary specialization of diatoms from phago-mixotrophs to photoautotrophs.</title>
        <authorList>
            <person name="Ban H."/>
            <person name="Sato S."/>
            <person name="Yoshikawa S."/>
            <person name="Yamada K."/>
            <person name="Nakamura Y."/>
            <person name="Ichinomiya M."/>
            <person name="Sato N."/>
            <person name="Blanc-Mathieu R."/>
            <person name="Endo H."/>
            <person name="Kuwata A."/>
            <person name="Ogata H."/>
        </authorList>
    </citation>
    <scope>NUCLEOTIDE SEQUENCE [LARGE SCALE GENOMIC DNA]</scope>
</reference>
<comment type="caution">
    <text evidence="3">The sequence shown here is derived from an EMBL/GenBank/DDBJ whole genome shotgun (WGS) entry which is preliminary data.</text>
</comment>
<name>A0ABQ6N1R9_9STRA</name>
<protein>
    <submittedName>
        <fullName evidence="3">Uncharacterized protein</fullName>
    </submittedName>
</protein>